<dbReference type="Pfam" id="PF13545">
    <property type="entry name" value="HTH_Crp_2"/>
    <property type="match status" value="1"/>
</dbReference>
<dbReference type="PRINTS" id="PR00034">
    <property type="entry name" value="HTHCRP"/>
</dbReference>
<evidence type="ECO:0000259" key="4">
    <source>
        <dbReference type="PROSITE" id="PS51063"/>
    </source>
</evidence>
<organism evidence="5 6">
    <name type="scientific">Microvirga lotononidis</name>
    <dbReference type="NCBI Taxonomy" id="864069"/>
    <lineage>
        <taxon>Bacteria</taxon>
        <taxon>Pseudomonadati</taxon>
        <taxon>Pseudomonadota</taxon>
        <taxon>Alphaproteobacteria</taxon>
        <taxon>Hyphomicrobiales</taxon>
        <taxon>Methylobacteriaceae</taxon>
        <taxon>Microvirga</taxon>
    </lineage>
</organism>
<dbReference type="Pfam" id="PF00027">
    <property type="entry name" value="cNMP_binding"/>
    <property type="match status" value="1"/>
</dbReference>
<dbReference type="STRING" id="864069.MicloDRAFT_00018730"/>
<evidence type="ECO:0000313" key="5">
    <source>
        <dbReference type="EMBL" id="EIM29399.1"/>
    </source>
</evidence>
<dbReference type="InterPro" id="IPR014710">
    <property type="entry name" value="RmlC-like_jellyroll"/>
</dbReference>
<dbReference type="AlphaFoldDB" id="I4YZK7"/>
<keyword evidence="6" id="KW-1185">Reference proteome</keyword>
<dbReference type="SMART" id="SM00419">
    <property type="entry name" value="HTH_CRP"/>
    <property type="match status" value="1"/>
</dbReference>
<dbReference type="RefSeq" id="WP_009490864.1">
    <property type="nucleotide sequence ID" value="NZ_CP141048.1"/>
</dbReference>
<dbReference type="EMBL" id="JH660641">
    <property type="protein sequence ID" value="EIM29399.1"/>
    <property type="molecule type" value="Genomic_DNA"/>
</dbReference>
<sequence length="250" mass="28103">MHAAFEKEFHYSPLIRKLDSIFPLSADERQAVLDLPMQIAALKEDQDIVREGDRPGRSFQILSGLTCTYKMTGDGKRQIVAFGIPGDMPDIQSLHLKVLDLSVATLTPCSVGFVPHDALWDLCLRHPRLCAAFWRESLVEAAAFREWVLNVGRREAYPRMAHILCELLVRLRAVGLAEDHVCDLPITQAEFADALGITTVHVNRVLQQMRREGLIATKGSRVAVPDWEWLKAEGDFDPTYLHLQHSGAVQ</sequence>
<name>I4YZK7_9HYPH</name>
<dbReference type="Gene3D" id="2.60.120.10">
    <property type="entry name" value="Jelly Rolls"/>
    <property type="match status" value="1"/>
</dbReference>
<evidence type="ECO:0000256" key="3">
    <source>
        <dbReference type="ARBA" id="ARBA00023163"/>
    </source>
</evidence>
<dbReference type="InterPro" id="IPR012318">
    <property type="entry name" value="HTH_CRP"/>
</dbReference>
<keyword evidence="1" id="KW-0805">Transcription regulation</keyword>
<dbReference type="GO" id="GO:0006355">
    <property type="term" value="P:regulation of DNA-templated transcription"/>
    <property type="evidence" value="ECO:0007669"/>
    <property type="project" value="InterPro"/>
</dbReference>
<dbReference type="OrthoDB" id="7584044at2"/>
<dbReference type="InterPro" id="IPR000595">
    <property type="entry name" value="cNMP-bd_dom"/>
</dbReference>
<dbReference type="CDD" id="cd00038">
    <property type="entry name" value="CAP_ED"/>
    <property type="match status" value="1"/>
</dbReference>
<accession>I4YZK7</accession>
<dbReference type="InterPro" id="IPR036390">
    <property type="entry name" value="WH_DNA-bd_sf"/>
</dbReference>
<dbReference type="PATRIC" id="fig|864069.3.peg.2061"/>
<keyword evidence="3" id="KW-0804">Transcription</keyword>
<reference evidence="5 6" key="1">
    <citation type="submission" date="2012-02" db="EMBL/GenBank/DDBJ databases">
        <title>Improved High-Quality Draft sequence of Microvirga sp. WSM3557.</title>
        <authorList>
            <consortium name="US DOE Joint Genome Institute"/>
            <person name="Lucas S."/>
            <person name="Han J."/>
            <person name="Lapidus A."/>
            <person name="Cheng J.-F."/>
            <person name="Goodwin L."/>
            <person name="Pitluck S."/>
            <person name="Peters L."/>
            <person name="Zhang X."/>
            <person name="Detter J.C."/>
            <person name="Han C."/>
            <person name="Tapia R."/>
            <person name="Land M."/>
            <person name="Hauser L."/>
            <person name="Kyrpides N."/>
            <person name="Ivanova N."/>
            <person name="Pagani I."/>
            <person name="Brau L."/>
            <person name="Yates R."/>
            <person name="O'Hara G."/>
            <person name="Rui T."/>
            <person name="Howieson J."/>
            <person name="Reeve W."/>
            <person name="Woyke T."/>
        </authorList>
    </citation>
    <scope>NUCLEOTIDE SEQUENCE [LARGE SCALE GENOMIC DNA]</scope>
    <source>
        <strain evidence="5 6">WSM3557</strain>
    </source>
</reference>
<protein>
    <submittedName>
        <fullName evidence="5">cAMP-binding protein</fullName>
    </submittedName>
</protein>
<dbReference type="GO" id="GO:0003677">
    <property type="term" value="F:DNA binding"/>
    <property type="evidence" value="ECO:0007669"/>
    <property type="project" value="UniProtKB-KW"/>
</dbReference>
<evidence type="ECO:0000256" key="2">
    <source>
        <dbReference type="ARBA" id="ARBA00023125"/>
    </source>
</evidence>
<dbReference type="InterPro" id="IPR036388">
    <property type="entry name" value="WH-like_DNA-bd_sf"/>
</dbReference>
<dbReference type="SUPFAM" id="SSF51206">
    <property type="entry name" value="cAMP-binding domain-like"/>
    <property type="match status" value="1"/>
</dbReference>
<dbReference type="HOGENOM" id="CLU_075053_0_0_5"/>
<dbReference type="SUPFAM" id="SSF46785">
    <property type="entry name" value="Winged helix' DNA-binding domain"/>
    <property type="match status" value="1"/>
</dbReference>
<gene>
    <name evidence="5" type="ORF">MicloDRAFT_00018730</name>
</gene>
<feature type="domain" description="HTH crp-type" evidence="4">
    <location>
        <begin position="158"/>
        <end position="228"/>
    </location>
</feature>
<dbReference type="PROSITE" id="PS51063">
    <property type="entry name" value="HTH_CRP_2"/>
    <property type="match status" value="1"/>
</dbReference>
<proteinExistence type="predicted"/>
<evidence type="ECO:0000256" key="1">
    <source>
        <dbReference type="ARBA" id="ARBA00023015"/>
    </source>
</evidence>
<dbReference type="InterPro" id="IPR018490">
    <property type="entry name" value="cNMP-bd_dom_sf"/>
</dbReference>
<dbReference type="Gene3D" id="1.10.10.10">
    <property type="entry name" value="Winged helix-like DNA-binding domain superfamily/Winged helix DNA-binding domain"/>
    <property type="match status" value="1"/>
</dbReference>
<dbReference type="eggNOG" id="COG0664">
    <property type="taxonomic scope" value="Bacteria"/>
</dbReference>
<dbReference type="Proteomes" id="UP000003947">
    <property type="component" value="Unassembled WGS sequence"/>
</dbReference>
<keyword evidence="2" id="KW-0238">DNA-binding</keyword>
<evidence type="ECO:0000313" key="6">
    <source>
        <dbReference type="Proteomes" id="UP000003947"/>
    </source>
</evidence>